<dbReference type="SUPFAM" id="SSF51556">
    <property type="entry name" value="Metallo-dependent hydrolases"/>
    <property type="match status" value="1"/>
</dbReference>
<keyword evidence="6" id="KW-0665">Pyrimidine biosynthesis</keyword>
<keyword evidence="4" id="KW-0479">Metal-binding</keyword>
<evidence type="ECO:0000256" key="1">
    <source>
        <dbReference type="ARBA" id="ARBA00001947"/>
    </source>
</evidence>
<dbReference type="EC" id="3.5.2.3" evidence="8"/>
<name>A0ABU1T1B6_9ACTO</name>
<dbReference type="InterPro" id="IPR002195">
    <property type="entry name" value="Dihydroorotase_CS"/>
</dbReference>
<dbReference type="InterPro" id="IPR011059">
    <property type="entry name" value="Metal-dep_hydrolase_composite"/>
</dbReference>
<evidence type="ECO:0000259" key="7">
    <source>
        <dbReference type="Pfam" id="PF12890"/>
    </source>
</evidence>
<dbReference type="RefSeq" id="WP_309955646.1">
    <property type="nucleotide sequence ID" value="NZ_JAVDUJ010000001.1"/>
</dbReference>
<evidence type="ECO:0000313" key="9">
    <source>
        <dbReference type="Proteomes" id="UP001266099"/>
    </source>
</evidence>
<dbReference type="Gene3D" id="3.20.20.140">
    <property type="entry name" value="Metal-dependent hydrolases"/>
    <property type="match status" value="1"/>
</dbReference>
<feature type="domain" description="Dihydroorotase catalytic" evidence="7">
    <location>
        <begin position="43"/>
        <end position="234"/>
    </location>
</feature>
<comment type="caution">
    <text evidence="8">The sequence shown here is derived from an EMBL/GenBank/DDBJ whole genome shotgun (WGS) entry which is preliminary data.</text>
</comment>
<organism evidence="8 9">
    <name type="scientific">Arcanobacterium hippocoleae</name>
    <dbReference type="NCBI Taxonomy" id="149017"/>
    <lineage>
        <taxon>Bacteria</taxon>
        <taxon>Bacillati</taxon>
        <taxon>Actinomycetota</taxon>
        <taxon>Actinomycetes</taxon>
        <taxon>Actinomycetales</taxon>
        <taxon>Actinomycetaceae</taxon>
        <taxon>Arcanobacterium</taxon>
    </lineage>
</organism>
<dbReference type="CDD" id="cd01317">
    <property type="entry name" value="DHOase_IIa"/>
    <property type="match status" value="1"/>
</dbReference>
<accession>A0ABU1T1B6</accession>
<dbReference type="Proteomes" id="UP001266099">
    <property type="component" value="Unassembled WGS sequence"/>
</dbReference>
<comment type="function">
    <text evidence="2">Catalyzes the reversible cyclization of carbamoyl aspartate to dihydroorotate.</text>
</comment>
<proteinExistence type="inferred from homology"/>
<dbReference type="Gene3D" id="2.30.40.10">
    <property type="entry name" value="Urease, subunit C, domain 1"/>
    <property type="match status" value="1"/>
</dbReference>
<dbReference type="PROSITE" id="PS00482">
    <property type="entry name" value="DIHYDROOROTASE_1"/>
    <property type="match status" value="1"/>
</dbReference>
<comment type="cofactor">
    <cofactor evidence="1">
        <name>Zn(2+)</name>
        <dbReference type="ChEBI" id="CHEBI:29105"/>
    </cofactor>
</comment>
<dbReference type="InterPro" id="IPR024403">
    <property type="entry name" value="DHOase_cat"/>
</dbReference>
<keyword evidence="9" id="KW-1185">Reference proteome</keyword>
<evidence type="ECO:0000256" key="2">
    <source>
        <dbReference type="ARBA" id="ARBA00002368"/>
    </source>
</evidence>
<gene>
    <name evidence="8" type="ORF">J2S36_000715</name>
</gene>
<dbReference type="PANTHER" id="PTHR43668:SF2">
    <property type="entry name" value="ALLANTOINASE"/>
    <property type="match status" value="1"/>
</dbReference>
<reference evidence="8 9" key="1">
    <citation type="submission" date="2023-07" db="EMBL/GenBank/DDBJ databases">
        <title>Sequencing the genomes of 1000 actinobacteria strains.</title>
        <authorList>
            <person name="Klenk H.-P."/>
        </authorList>
    </citation>
    <scope>NUCLEOTIDE SEQUENCE [LARGE SCALE GENOMIC DNA]</scope>
    <source>
        <strain evidence="8 9">DSM 15539</strain>
    </source>
</reference>
<dbReference type="PROSITE" id="PS00483">
    <property type="entry name" value="DIHYDROOROTASE_2"/>
    <property type="match status" value="1"/>
</dbReference>
<sequence>MKPIQRLAQFASTAVCSESAASVLLQQIRAAQEQGKISQNVAVFPGFCDVHVHLREPGQTYKETIATGTAACARGGFTTVGAMPNLDPVPDSLPALELELAAIKRSSLIETLPYAAFTKNEAGVELSDIAELAPQVIGFSDDGHGVDGTALMQKGLQQLAKAGSIIAVHAEDGELRPQNSCINDGPYAAKHGLIGIPKTAEYRQIERDIQLLRELKAAGIMPKYHVCHISCGESADLIRQARAEGLDVSCETAMHYLLIDESMLIDDGRFKMNPPLREPADRIALIAALIDGTIEMIATDHAPHSTAEKSRGLRDSAFGVVGVEISFPLFYTHFVRTEKISLERAIELFSTVGRNRFGIPARDNDFTIWDLDAQYEIDPQDFLSLGRATPFAGQKVFGKCLATFHNGTMVYQDPIFSA</sequence>
<dbReference type="Pfam" id="PF12890">
    <property type="entry name" value="DHOase"/>
    <property type="match status" value="1"/>
</dbReference>
<comment type="similarity">
    <text evidence="3">Belongs to the metallo-dependent hydrolases superfamily. DHOase family. Class I DHOase subfamily.</text>
</comment>
<evidence type="ECO:0000313" key="8">
    <source>
        <dbReference type="EMBL" id="MDR6939172.1"/>
    </source>
</evidence>
<evidence type="ECO:0000256" key="5">
    <source>
        <dbReference type="ARBA" id="ARBA00022801"/>
    </source>
</evidence>
<evidence type="ECO:0000256" key="6">
    <source>
        <dbReference type="ARBA" id="ARBA00022975"/>
    </source>
</evidence>
<evidence type="ECO:0000256" key="3">
    <source>
        <dbReference type="ARBA" id="ARBA00010286"/>
    </source>
</evidence>
<dbReference type="InterPro" id="IPR004722">
    <property type="entry name" value="DHOase"/>
</dbReference>
<protein>
    <submittedName>
        <fullName evidence="8">Dihydroorotase</fullName>
        <ecNumber evidence="8">3.5.2.3</ecNumber>
    </submittedName>
</protein>
<dbReference type="EMBL" id="JAVDUJ010000001">
    <property type="protein sequence ID" value="MDR6939172.1"/>
    <property type="molecule type" value="Genomic_DNA"/>
</dbReference>
<dbReference type="SUPFAM" id="SSF51338">
    <property type="entry name" value="Composite domain of metallo-dependent hydrolases"/>
    <property type="match status" value="1"/>
</dbReference>
<keyword evidence="5 8" id="KW-0378">Hydrolase</keyword>
<dbReference type="InterPro" id="IPR032466">
    <property type="entry name" value="Metal_Hydrolase"/>
</dbReference>
<dbReference type="InterPro" id="IPR050138">
    <property type="entry name" value="DHOase/Allantoinase_Hydrolase"/>
</dbReference>
<dbReference type="GO" id="GO:0004151">
    <property type="term" value="F:dihydroorotase activity"/>
    <property type="evidence" value="ECO:0007669"/>
    <property type="project" value="UniProtKB-EC"/>
</dbReference>
<evidence type="ECO:0000256" key="4">
    <source>
        <dbReference type="ARBA" id="ARBA00022723"/>
    </source>
</evidence>
<dbReference type="NCBIfam" id="TIGR00857">
    <property type="entry name" value="pyrC_multi"/>
    <property type="match status" value="1"/>
</dbReference>
<dbReference type="PANTHER" id="PTHR43668">
    <property type="entry name" value="ALLANTOINASE"/>
    <property type="match status" value="1"/>
</dbReference>